<evidence type="ECO:0000256" key="4">
    <source>
        <dbReference type="ARBA" id="ARBA00022691"/>
    </source>
</evidence>
<organism evidence="8 9">
    <name type="scientific">Candidatus Pseudogracilibacillus intestinigallinarum</name>
    <dbReference type="NCBI Taxonomy" id="2838742"/>
    <lineage>
        <taxon>Bacteria</taxon>
        <taxon>Bacillati</taxon>
        <taxon>Bacillota</taxon>
        <taxon>Bacilli</taxon>
        <taxon>Bacillales</taxon>
        <taxon>Bacillaceae</taxon>
        <taxon>Pseudogracilibacillus</taxon>
    </lineage>
</organism>
<dbReference type="EMBL" id="DXHX01000021">
    <property type="protein sequence ID" value="HIV73718.1"/>
    <property type="molecule type" value="Genomic_DNA"/>
</dbReference>
<dbReference type="PANTHER" id="PTHR46098:SF1">
    <property type="entry name" value="TRNA (CYTOSINE(38)-C(5))-METHYLTRANSFERASE"/>
    <property type="match status" value="1"/>
</dbReference>
<evidence type="ECO:0000256" key="5">
    <source>
        <dbReference type="ARBA" id="ARBA00022747"/>
    </source>
</evidence>
<feature type="active site" evidence="6">
    <location>
        <position position="6"/>
    </location>
</feature>
<dbReference type="PRINTS" id="PR00105">
    <property type="entry name" value="C5METTRFRASE"/>
</dbReference>
<evidence type="ECO:0000256" key="2">
    <source>
        <dbReference type="ARBA" id="ARBA00022603"/>
    </source>
</evidence>
<sequence>MVVHNCQSFSIAGKRAGFEDTRGTLFFYYVNAVKQVQPKYFIYENVKGMMSHDGGNTIRTVLQAFDEIGYEIDFDLFNSKYYGVPQNRERIYIVGRKKSEVYKRPLREGQATIFEFI</sequence>
<evidence type="ECO:0000256" key="7">
    <source>
        <dbReference type="RuleBase" id="RU000416"/>
    </source>
</evidence>
<keyword evidence="4 6" id="KW-0949">S-adenosyl-L-methionine</keyword>
<comment type="similarity">
    <text evidence="6 7">Belongs to the class I-like SAM-binding methyltransferase superfamily. C5-methyltransferase family.</text>
</comment>
<reference evidence="8" key="1">
    <citation type="journal article" date="2021" name="PeerJ">
        <title>Extensive microbial diversity within the chicken gut microbiome revealed by metagenomics and culture.</title>
        <authorList>
            <person name="Gilroy R."/>
            <person name="Ravi A."/>
            <person name="Getino M."/>
            <person name="Pursley I."/>
            <person name="Horton D.L."/>
            <person name="Alikhan N.F."/>
            <person name="Baker D."/>
            <person name="Gharbi K."/>
            <person name="Hall N."/>
            <person name="Watson M."/>
            <person name="Adriaenssens E.M."/>
            <person name="Foster-Nyarko E."/>
            <person name="Jarju S."/>
            <person name="Secka A."/>
            <person name="Antonio M."/>
            <person name="Oren A."/>
            <person name="Chaudhuri R.R."/>
            <person name="La Ragione R."/>
            <person name="Hildebrand F."/>
            <person name="Pallen M.J."/>
        </authorList>
    </citation>
    <scope>NUCLEOTIDE SEQUENCE</scope>
    <source>
        <strain evidence="8">CHK169-2315</strain>
    </source>
</reference>
<comment type="caution">
    <text evidence="8">The sequence shown here is derived from an EMBL/GenBank/DDBJ whole genome shotgun (WGS) entry which is preliminary data.</text>
</comment>
<dbReference type="GO" id="GO:0009307">
    <property type="term" value="P:DNA restriction-modification system"/>
    <property type="evidence" value="ECO:0007669"/>
    <property type="project" value="UniProtKB-KW"/>
</dbReference>
<evidence type="ECO:0000256" key="1">
    <source>
        <dbReference type="ARBA" id="ARBA00011975"/>
    </source>
</evidence>
<reference evidence="8" key="2">
    <citation type="submission" date="2021-04" db="EMBL/GenBank/DDBJ databases">
        <authorList>
            <person name="Gilroy R."/>
        </authorList>
    </citation>
    <scope>NUCLEOTIDE SEQUENCE</scope>
    <source>
        <strain evidence="8">CHK169-2315</strain>
    </source>
</reference>
<dbReference type="NCBIfam" id="TIGR00675">
    <property type="entry name" value="dcm"/>
    <property type="match status" value="1"/>
</dbReference>
<protein>
    <recommendedName>
        <fullName evidence="1">DNA (cytosine-5-)-methyltransferase</fullName>
        <ecNumber evidence="1">2.1.1.37</ecNumber>
    </recommendedName>
</protein>
<gene>
    <name evidence="8" type="primary">dcm</name>
    <name evidence="8" type="ORF">H9895_01405</name>
</gene>
<keyword evidence="3 6" id="KW-0808">Transferase</keyword>
<keyword evidence="2 6" id="KW-0489">Methyltransferase</keyword>
<dbReference type="Pfam" id="PF00145">
    <property type="entry name" value="DNA_methylase"/>
    <property type="match status" value="1"/>
</dbReference>
<evidence type="ECO:0000313" key="9">
    <source>
        <dbReference type="Proteomes" id="UP000823937"/>
    </source>
</evidence>
<dbReference type="Proteomes" id="UP000823937">
    <property type="component" value="Unassembled WGS sequence"/>
</dbReference>
<evidence type="ECO:0000256" key="3">
    <source>
        <dbReference type="ARBA" id="ARBA00022679"/>
    </source>
</evidence>
<name>A0A9D1PLP8_9BACI</name>
<dbReference type="EC" id="2.1.1.37" evidence="1"/>
<evidence type="ECO:0000313" key="8">
    <source>
        <dbReference type="EMBL" id="HIV73718.1"/>
    </source>
</evidence>
<dbReference type="SUPFAM" id="SSF53335">
    <property type="entry name" value="S-adenosyl-L-methionine-dependent methyltransferases"/>
    <property type="match status" value="1"/>
</dbReference>
<dbReference type="GO" id="GO:0032259">
    <property type="term" value="P:methylation"/>
    <property type="evidence" value="ECO:0007669"/>
    <property type="project" value="UniProtKB-KW"/>
</dbReference>
<proteinExistence type="inferred from homology"/>
<dbReference type="AlphaFoldDB" id="A0A9D1PLP8"/>
<keyword evidence="5" id="KW-0680">Restriction system</keyword>
<dbReference type="InterPro" id="IPR001525">
    <property type="entry name" value="C5_MeTfrase"/>
</dbReference>
<dbReference type="PANTHER" id="PTHR46098">
    <property type="entry name" value="TRNA (CYTOSINE(38)-C(5))-METHYLTRANSFERASE"/>
    <property type="match status" value="1"/>
</dbReference>
<evidence type="ECO:0000256" key="6">
    <source>
        <dbReference type="PROSITE-ProRule" id="PRU01016"/>
    </source>
</evidence>
<dbReference type="PROSITE" id="PS51679">
    <property type="entry name" value="SAM_MT_C5"/>
    <property type="match status" value="1"/>
</dbReference>
<accession>A0A9D1PLP8</accession>
<dbReference type="InterPro" id="IPR029063">
    <property type="entry name" value="SAM-dependent_MTases_sf"/>
</dbReference>
<dbReference type="InterPro" id="IPR050750">
    <property type="entry name" value="C5-MTase"/>
</dbReference>
<dbReference type="GO" id="GO:0003886">
    <property type="term" value="F:DNA (cytosine-5-)-methyltransferase activity"/>
    <property type="evidence" value="ECO:0007669"/>
    <property type="project" value="UniProtKB-EC"/>
</dbReference>
<dbReference type="Gene3D" id="3.40.50.150">
    <property type="entry name" value="Vaccinia Virus protein VP39"/>
    <property type="match status" value="1"/>
</dbReference>